<reference evidence="13" key="1">
    <citation type="submission" date="2020-03" db="EMBL/GenBank/DDBJ databases">
        <authorList>
            <person name="Weist P."/>
        </authorList>
    </citation>
    <scope>NUCLEOTIDE SEQUENCE</scope>
</reference>
<dbReference type="GO" id="GO:0045503">
    <property type="term" value="F:dynein light chain binding"/>
    <property type="evidence" value="ECO:0007669"/>
    <property type="project" value="TreeGrafter"/>
</dbReference>
<keyword evidence="4" id="KW-0677">Repeat</keyword>
<dbReference type="PANTHER" id="PTHR12442:SF12">
    <property type="entry name" value="DYNEIN AXONEMAL INTERMEDIATE CHAIN 4"/>
    <property type="match status" value="1"/>
</dbReference>
<dbReference type="Proteomes" id="UP001153269">
    <property type="component" value="Unassembled WGS sequence"/>
</dbReference>
<evidence type="ECO:0000256" key="2">
    <source>
        <dbReference type="ARBA" id="ARBA00022490"/>
    </source>
</evidence>
<dbReference type="InterPro" id="IPR036322">
    <property type="entry name" value="WD40_repeat_dom_sf"/>
</dbReference>
<dbReference type="PANTHER" id="PTHR12442">
    <property type="entry name" value="DYNEIN INTERMEDIATE CHAIN"/>
    <property type="match status" value="1"/>
</dbReference>
<organism evidence="13 14">
    <name type="scientific">Pleuronectes platessa</name>
    <name type="common">European plaice</name>
    <dbReference type="NCBI Taxonomy" id="8262"/>
    <lineage>
        <taxon>Eukaryota</taxon>
        <taxon>Metazoa</taxon>
        <taxon>Chordata</taxon>
        <taxon>Craniata</taxon>
        <taxon>Vertebrata</taxon>
        <taxon>Euteleostomi</taxon>
        <taxon>Actinopterygii</taxon>
        <taxon>Neopterygii</taxon>
        <taxon>Teleostei</taxon>
        <taxon>Neoteleostei</taxon>
        <taxon>Acanthomorphata</taxon>
        <taxon>Carangaria</taxon>
        <taxon>Pleuronectiformes</taxon>
        <taxon>Pleuronectoidei</taxon>
        <taxon>Pleuronectidae</taxon>
        <taxon>Pleuronectes</taxon>
    </lineage>
</organism>
<keyword evidence="7" id="KW-0206">Cytoskeleton</keyword>
<feature type="region of interest" description="Disordered" evidence="12">
    <location>
        <begin position="1"/>
        <end position="91"/>
    </location>
</feature>
<name>A0A9N7VX02_PLEPL</name>
<comment type="caution">
    <text evidence="13">The sequence shown here is derived from an EMBL/GenBank/DDBJ whole genome shotgun (WGS) entry which is preliminary data.</text>
</comment>
<evidence type="ECO:0000256" key="5">
    <source>
        <dbReference type="ARBA" id="ARBA00022846"/>
    </source>
</evidence>
<keyword evidence="14" id="KW-1185">Reference proteome</keyword>
<keyword evidence="5" id="KW-0282">Flagellum</keyword>
<dbReference type="SMART" id="SM00320">
    <property type="entry name" value="WD40"/>
    <property type="match status" value="6"/>
</dbReference>
<dbReference type="GO" id="GO:0120293">
    <property type="term" value="C:dynein axonemal particle"/>
    <property type="evidence" value="ECO:0007669"/>
    <property type="project" value="UniProtKB-SubCell"/>
</dbReference>
<dbReference type="InterPro" id="IPR015943">
    <property type="entry name" value="WD40/YVTN_repeat-like_dom_sf"/>
</dbReference>
<evidence type="ECO:0000256" key="8">
    <source>
        <dbReference type="ARBA" id="ARBA00023273"/>
    </source>
</evidence>
<keyword evidence="2" id="KW-0963">Cytoplasm</keyword>
<evidence type="ECO:0000256" key="10">
    <source>
        <dbReference type="ARBA" id="ARBA00040002"/>
    </source>
</evidence>
<dbReference type="GO" id="GO:0045504">
    <property type="term" value="F:dynein heavy chain binding"/>
    <property type="evidence" value="ECO:0007669"/>
    <property type="project" value="TreeGrafter"/>
</dbReference>
<dbReference type="InterPro" id="IPR001680">
    <property type="entry name" value="WD40_rpt"/>
</dbReference>
<protein>
    <recommendedName>
        <fullName evidence="10">Dynein axonemal intermediate chain 4</fullName>
    </recommendedName>
    <alternativeName>
        <fullName evidence="11">WD repeat-containing protein 78</fullName>
    </alternativeName>
</protein>
<sequence>MSSSVENEERKKRSTLVLRPSSRAGNFFASGVNQGTRHTSSVLGSSSRRSFSHGGGSKVLEKSPTHTPRQDSRVLDEENNDVTPQPLYKADPGAVHVKGSRFFVEEICAESASDQITATGSFTRPFSRSLLGSSRISSQSTIDSMNEDIEETFSKRDMPINFPDVKGKKDTVKELVTEEMLKEVIDVYLSETDSISLLDIPCYVVSVDTDDAEVILERNNQYAEVCRNRMGNDRSMQTLNEAVKNKHVQIDGMVMVDTATTVNNWDMYDTLCSPEQDDTVHSPEPEKPTYPDAVVNISRGAERGMSLGSTASIASAASSLKDVEVFGNTLNSESDLQLIMHSENFQYCLLVMERCILGNIFQPNLAVHRQLPVLEDPDSPVKPGTMEQRKEDAERCGSPALQRLWTFSCELSRGHSVSSMAWNKKNPDLLAVGYGELVSSDLKPGLVCCWSLKNPTWPERVVHCDSAVTSLDFSANNPSQLAVGMHDGSIAIYNVQSQDKKWQVISSSECPKKHLGPVRQLRWTQQKLSLIGEEKVEVLFSVAADGRISIWFVLNSGLDCIDLMKLKRIHNMKKKAGRNKDKTESVLSALTPGLCFDFHPTDSSLYLAGTWDGHIHKCSCSNSQQFLETFRKHFCPVNCVAWCPLSPDVFLSCSSDWTIQLWKQDHLHPMLGFTSVQRAVYDIKWSPKWATVFGAVNEGQLEIWDLNSSVLDPVAVQPAATSVMMRSLLFASHTGSVLVGDSEGQVTVYQLKNLSVGESSQVKL</sequence>
<evidence type="ECO:0000256" key="11">
    <source>
        <dbReference type="ARBA" id="ARBA00041557"/>
    </source>
</evidence>
<dbReference type="Gene3D" id="2.130.10.10">
    <property type="entry name" value="YVTN repeat-like/Quinoprotein amine dehydrogenase"/>
    <property type="match status" value="2"/>
</dbReference>
<keyword evidence="3" id="KW-0853">WD repeat</keyword>
<keyword evidence="8" id="KW-0966">Cell projection</keyword>
<dbReference type="SUPFAM" id="SSF50978">
    <property type="entry name" value="WD40 repeat-like"/>
    <property type="match status" value="1"/>
</dbReference>
<dbReference type="AlphaFoldDB" id="A0A9N7VX02"/>
<evidence type="ECO:0000256" key="4">
    <source>
        <dbReference type="ARBA" id="ARBA00022737"/>
    </source>
</evidence>
<gene>
    <name evidence="13" type="ORF">PLEPLA_LOCUS44520</name>
</gene>
<evidence type="ECO:0000256" key="12">
    <source>
        <dbReference type="SAM" id="MobiDB-lite"/>
    </source>
</evidence>
<evidence type="ECO:0000256" key="7">
    <source>
        <dbReference type="ARBA" id="ARBA00023212"/>
    </source>
</evidence>
<feature type="compositionally biased region" description="Low complexity" evidence="12">
    <location>
        <begin position="40"/>
        <end position="49"/>
    </location>
</feature>
<dbReference type="Pfam" id="PF00400">
    <property type="entry name" value="WD40"/>
    <property type="match status" value="2"/>
</dbReference>
<accession>A0A9N7VX02</accession>
<evidence type="ECO:0000256" key="6">
    <source>
        <dbReference type="ARBA" id="ARBA00023069"/>
    </source>
</evidence>
<keyword evidence="6" id="KW-0969">Cilium</keyword>
<proteinExistence type="predicted"/>
<evidence type="ECO:0000313" key="13">
    <source>
        <dbReference type="EMBL" id="CAB1456728.1"/>
    </source>
</evidence>
<dbReference type="InterPro" id="IPR050687">
    <property type="entry name" value="Dynein_IC"/>
</dbReference>
<evidence type="ECO:0000256" key="9">
    <source>
        <dbReference type="ARBA" id="ARBA00024190"/>
    </source>
</evidence>
<feature type="compositionally biased region" description="Basic and acidic residues" evidence="12">
    <location>
        <begin position="59"/>
        <end position="76"/>
    </location>
</feature>
<evidence type="ECO:0000256" key="1">
    <source>
        <dbReference type="ARBA" id="ARBA00004611"/>
    </source>
</evidence>
<dbReference type="FunFam" id="2.130.10.10:FF:001248">
    <property type="entry name" value="WD repeat domain 78"/>
    <property type="match status" value="1"/>
</dbReference>
<dbReference type="EMBL" id="CADEAL010004309">
    <property type="protein sequence ID" value="CAB1456728.1"/>
    <property type="molecule type" value="Genomic_DNA"/>
</dbReference>
<dbReference type="GO" id="GO:0005858">
    <property type="term" value="C:axonemal dynein complex"/>
    <property type="evidence" value="ECO:0007669"/>
    <property type="project" value="TreeGrafter"/>
</dbReference>
<dbReference type="GO" id="GO:0003341">
    <property type="term" value="P:cilium movement"/>
    <property type="evidence" value="ECO:0007669"/>
    <property type="project" value="TreeGrafter"/>
</dbReference>
<evidence type="ECO:0000313" key="14">
    <source>
        <dbReference type="Proteomes" id="UP001153269"/>
    </source>
</evidence>
<comment type="subcellular location">
    <subcellularLocation>
        <location evidence="1">Cytoplasm</location>
        <location evidence="1">Cytoskeleton</location>
        <location evidence="1">Flagellum axoneme</location>
    </subcellularLocation>
    <subcellularLocation>
        <location evidence="9">Dynein axonemal particle</location>
    </subcellularLocation>
</comment>
<evidence type="ECO:0000256" key="3">
    <source>
        <dbReference type="ARBA" id="ARBA00022574"/>
    </source>
</evidence>